<comment type="caution">
    <text evidence="1">The sequence shown here is derived from an EMBL/GenBank/DDBJ whole genome shotgun (WGS) entry which is preliminary data.</text>
</comment>
<proteinExistence type="predicted"/>
<organism evidence="1 2">
    <name type="scientific">Zarea fungicola</name>
    <dbReference type="NCBI Taxonomy" id="93591"/>
    <lineage>
        <taxon>Eukaryota</taxon>
        <taxon>Fungi</taxon>
        <taxon>Dikarya</taxon>
        <taxon>Ascomycota</taxon>
        <taxon>Pezizomycotina</taxon>
        <taxon>Sordariomycetes</taxon>
        <taxon>Hypocreomycetidae</taxon>
        <taxon>Hypocreales</taxon>
        <taxon>Cordycipitaceae</taxon>
        <taxon>Zarea</taxon>
    </lineage>
</organism>
<name>A0ACC1NXB9_9HYPO</name>
<accession>A0ACC1NXB9</accession>
<gene>
    <name evidence="1" type="ORF">NQ176_g684</name>
</gene>
<sequence>MAKPTTTLHYLDIGSVSLGEVIRLFLIDAGIDFNGVSYKYDSTWPASRKRLKDDGLSETGLLPVLEYKGAILTQHLPILRYLARDLGAYGGETNSEEYLLDAVTDIYIDWRTQWGTQLTNKTTKYMDETAPEYYRLVAGYYALHDGPYLLGDRVTYADFVIYQSLHNDIKTGTLPAELPGEIIKFRQAFEVRANIAKYLKNRT</sequence>
<keyword evidence="2" id="KW-1185">Reference proteome</keyword>
<reference evidence="1" key="1">
    <citation type="submission" date="2022-08" db="EMBL/GenBank/DDBJ databases">
        <title>Genome Sequence of Lecanicillium fungicola.</title>
        <authorList>
            <person name="Buettner E."/>
        </authorList>
    </citation>
    <scope>NUCLEOTIDE SEQUENCE</scope>
    <source>
        <strain evidence="1">Babe33</strain>
    </source>
</reference>
<evidence type="ECO:0000313" key="2">
    <source>
        <dbReference type="Proteomes" id="UP001143910"/>
    </source>
</evidence>
<evidence type="ECO:0000313" key="1">
    <source>
        <dbReference type="EMBL" id="KAJ2983438.1"/>
    </source>
</evidence>
<dbReference type="Proteomes" id="UP001143910">
    <property type="component" value="Unassembled WGS sequence"/>
</dbReference>
<protein>
    <submittedName>
        <fullName evidence="1">Uncharacterized protein</fullName>
    </submittedName>
</protein>
<dbReference type="EMBL" id="JANJQO010000029">
    <property type="protein sequence ID" value="KAJ2983438.1"/>
    <property type="molecule type" value="Genomic_DNA"/>
</dbReference>